<dbReference type="Pfam" id="PF14417">
    <property type="entry name" value="MEDS"/>
    <property type="match status" value="1"/>
</dbReference>
<evidence type="ECO:0000313" key="3">
    <source>
        <dbReference type="Proteomes" id="UP000620156"/>
    </source>
</evidence>
<evidence type="ECO:0000313" key="2">
    <source>
        <dbReference type="EMBL" id="GGQ54220.1"/>
    </source>
</evidence>
<feature type="domain" description="MEDS" evidence="1">
    <location>
        <begin position="19"/>
        <end position="180"/>
    </location>
</feature>
<dbReference type="AlphaFoldDB" id="A0A918EPZ7"/>
<dbReference type="InterPro" id="IPR025847">
    <property type="entry name" value="MEDS_domain"/>
</dbReference>
<reference evidence="2" key="2">
    <citation type="submission" date="2020-09" db="EMBL/GenBank/DDBJ databases">
        <authorList>
            <person name="Sun Q."/>
            <person name="Ohkuma M."/>
        </authorList>
    </citation>
    <scope>NUCLEOTIDE SEQUENCE</scope>
    <source>
        <strain evidence="2">JCM 3131</strain>
    </source>
</reference>
<dbReference type="EMBL" id="BMQK01000004">
    <property type="protein sequence ID" value="GGQ54220.1"/>
    <property type="molecule type" value="Genomic_DNA"/>
</dbReference>
<sequence length="294" mass="32508">MPVAVDARTRAVQDMGLGDHAFAHYADDDDRWEVLSAFTRSGLTNGDKVIALADPAVEHEEVLERLSMWSPAVEKAYSKGQLEITSMRALIHPDRRFTAQRQIGRLWEESVRARQEGYAGLRSVIDMAWVEDLGMDVEGVMFRETHADALFTDRSYAEICTYDRRRFDPGVLEAMRVGHPMVLLERLGDLATYHSVNGLHVIGDADTATASRLDAALEDALTRAATSGRLLLNLTRMCFLSVTCARALVHRVASAQDVRWVDVRCSPFQARLLDAVGGGALKNLVLPRSVGGSQ</sequence>
<dbReference type="Gene3D" id="3.30.750.24">
    <property type="entry name" value="STAS domain"/>
    <property type="match status" value="1"/>
</dbReference>
<reference evidence="2" key="1">
    <citation type="journal article" date="2014" name="Int. J. Syst. Evol. Microbiol.">
        <title>Complete genome sequence of Corynebacterium casei LMG S-19264T (=DSM 44701T), isolated from a smear-ripened cheese.</title>
        <authorList>
            <consortium name="US DOE Joint Genome Institute (JGI-PGF)"/>
            <person name="Walter F."/>
            <person name="Albersmeier A."/>
            <person name="Kalinowski J."/>
            <person name="Ruckert C."/>
        </authorList>
    </citation>
    <scope>NUCLEOTIDE SEQUENCE</scope>
    <source>
        <strain evidence="2">JCM 3131</strain>
    </source>
</reference>
<comment type="caution">
    <text evidence="2">The sequence shown here is derived from an EMBL/GenBank/DDBJ whole genome shotgun (WGS) entry which is preliminary data.</text>
</comment>
<accession>A0A918EPZ7</accession>
<organism evidence="2 3">
    <name type="scientific">Streptomyces ruber</name>
    <dbReference type="NCBI Taxonomy" id="83378"/>
    <lineage>
        <taxon>Bacteria</taxon>
        <taxon>Bacillati</taxon>
        <taxon>Actinomycetota</taxon>
        <taxon>Actinomycetes</taxon>
        <taxon>Kitasatosporales</taxon>
        <taxon>Streptomycetaceae</taxon>
        <taxon>Streptomyces</taxon>
    </lineage>
</organism>
<dbReference type="InterPro" id="IPR036513">
    <property type="entry name" value="STAS_dom_sf"/>
</dbReference>
<protein>
    <recommendedName>
        <fullName evidence="1">MEDS domain-containing protein</fullName>
    </recommendedName>
</protein>
<evidence type="ECO:0000259" key="1">
    <source>
        <dbReference type="Pfam" id="PF14417"/>
    </source>
</evidence>
<dbReference type="Proteomes" id="UP000620156">
    <property type="component" value="Unassembled WGS sequence"/>
</dbReference>
<gene>
    <name evidence="2" type="ORF">GCM10010145_24650</name>
</gene>
<name>A0A918EPZ7_9ACTN</name>
<keyword evidence="3" id="KW-1185">Reference proteome</keyword>
<proteinExistence type="predicted"/>
<dbReference type="RefSeq" id="WP_189216791.1">
    <property type="nucleotide sequence ID" value="NZ_BMQK01000004.1"/>
</dbReference>